<comment type="caution">
    <text evidence="13">The sequence shown here is derived from an EMBL/GenBank/DDBJ whole genome shotgun (WGS) entry which is preliminary data.</text>
</comment>
<dbReference type="InterPro" id="IPR001631">
    <property type="entry name" value="TopoI"/>
</dbReference>
<dbReference type="SUPFAM" id="SSF56349">
    <property type="entry name" value="DNA breaking-rejoining enzymes"/>
    <property type="match status" value="1"/>
</dbReference>
<evidence type="ECO:0000256" key="7">
    <source>
        <dbReference type="ARBA" id="ARBA00023235"/>
    </source>
</evidence>
<dbReference type="Pfam" id="PF02919">
    <property type="entry name" value="Topoisom_I_N"/>
    <property type="match status" value="1"/>
</dbReference>
<evidence type="ECO:0000256" key="1">
    <source>
        <dbReference type="ARBA" id="ARBA00000213"/>
    </source>
</evidence>
<reference evidence="13 14" key="1">
    <citation type="submission" date="2018-10" db="EMBL/GenBank/DDBJ databases">
        <authorList>
            <consortium name="IHU Genomes"/>
        </authorList>
    </citation>
    <scope>NUCLEOTIDE SEQUENCE [LARGE SCALE GENOMIC DNA]</scope>
    <source>
        <strain evidence="13 14">A1</strain>
    </source>
</reference>
<dbReference type="InterPro" id="IPR018521">
    <property type="entry name" value="TopoIB_AS"/>
</dbReference>
<dbReference type="SMART" id="SM00435">
    <property type="entry name" value="TOPEUc"/>
    <property type="match status" value="1"/>
</dbReference>
<keyword evidence="14" id="KW-1185">Reference proteome</keyword>
<dbReference type="InterPro" id="IPR013500">
    <property type="entry name" value="TopoI_cat_euk"/>
</dbReference>
<dbReference type="InterPro" id="IPR011010">
    <property type="entry name" value="DNA_brk_join_enz"/>
</dbReference>
<evidence type="ECO:0000259" key="12">
    <source>
        <dbReference type="SMART" id="SM00435"/>
    </source>
</evidence>
<evidence type="ECO:0000313" key="13">
    <source>
        <dbReference type="EMBL" id="VBB18931.1"/>
    </source>
</evidence>
<dbReference type="InterPro" id="IPR025834">
    <property type="entry name" value="TopoI_C_dom"/>
</dbReference>
<dbReference type="GO" id="GO:0007059">
    <property type="term" value="P:chromosome segregation"/>
    <property type="evidence" value="ECO:0007669"/>
    <property type="project" value="TreeGrafter"/>
</dbReference>
<dbReference type="Pfam" id="PF01028">
    <property type="entry name" value="Topoisom_I"/>
    <property type="match status" value="1"/>
</dbReference>
<evidence type="ECO:0000256" key="5">
    <source>
        <dbReference type="ARBA" id="ARBA00023029"/>
    </source>
</evidence>
<dbReference type="EMBL" id="UPSH01000001">
    <property type="protein sequence ID" value="VBB18931.1"/>
    <property type="molecule type" value="Genomic_DNA"/>
</dbReference>
<keyword evidence="10" id="KW-0175">Coiled coil</keyword>
<feature type="active site" description="O-(3'-phospho-DNA)-tyrosine intermediate" evidence="9">
    <location>
        <position position="577"/>
    </location>
</feature>
<evidence type="ECO:0000256" key="8">
    <source>
        <dbReference type="ARBA" id="ARBA00033297"/>
    </source>
</evidence>
<dbReference type="EC" id="5.6.2.1" evidence="3"/>
<dbReference type="GO" id="GO:0006260">
    <property type="term" value="P:DNA replication"/>
    <property type="evidence" value="ECO:0007669"/>
    <property type="project" value="TreeGrafter"/>
</dbReference>
<dbReference type="PROSITE" id="PS00176">
    <property type="entry name" value="TOPO_IB_1"/>
    <property type="match status" value="1"/>
</dbReference>
<evidence type="ECO:0000256" key="6">
    <source>
        <dbReference type="ARBA" id="ARBA00023125"/>
    </source>
</evidence>
<dbReference type="Pfam" id="PF14370">
    <property type="entry name" value="Topo_C_assoc"/>
    <property type="match status" value="1"/>
</dbReference>
<dbReference type="Proteomes" id="UP000594342">
    <property type="component" value="Unassembled WGS sequence"/>
</dbReference>
<dbReference type="GO" id="GO:0003677">
    <property type="term" value="F:DNA binding"/>
    <property type="evidence" value="ECO:0007669"/>
    <property type="project" value="UniProtKB-UniRule"/>
</dbReference>
<sequence length="620" mass="72029">MSTREYELYIKTKTDYISLMIESGTAPGYINYIMTKGLVSDIIRSNPQGGQTGGAVTKKWTELQHNGVMFYPEYEPHEVQMKYGSGAEKVPITLNPEAEEFITYYVQARFDKYRSDKFNRNFFNDWKKLLSPELRKKITDFSLCDFSDIKAHVEKDSERKKEERKAMSKEEREEEKKKSDAEKDLYRYAMVDGTKQMIDNFLVEPPTIFVGRGDHPLSGSIKKRLYPEDLTLNIGKGMAIPVPKLVGKGKDEDGSVTAKEKWGAIISDNTLEWIASWQNNVTQKYNYARFGRKSGFKMKSDENKYDKARLLKKKINKIREKNEVNMGSKDLETRQLATALYLIDRLALRIGNEKKEDEADTVGVTTLKIKNVHLMDNDTIKLDFLGKDSIRYVNKFKVPPIVYNNIKDFHDDPEKGNNDDLFDLINSDSLNKYIKRFMKKLTSKVFRTFNASYLMQIELKKIANKYKDYDKPDKLTKIHHEYEMANLKVAKLCNHQKEASKSTGEKIEKTQQKLADLQTKLRKFKREKAKKIEKGTKTVAINKRIATLQAKIKEVKSKKSLQTESKTLSTGTSKINYIDPRITIAFLKTTNLFDNIDKFFNKTHQRQFEWAMEVDSDFKF</sequence>
<feature type="region of interest" description="Disordered" evidence="11">
    <location>
        <begin position="155"/>
        <end position="179"/>
    </location>
</feature>
<protein>
    <recommendedName>
        <fullName evidence="4">DNA topoisomerase 1</fullName>
        <ecNumber evidence="3">5.6.2.1</ecNumber>
    </recommendedName>
    <alternativeName>
        <fullName evidence="8">DNA topoisomerase I</fullName>
    </alternativeName>
</protein>
<keyword evidence="5 9" id="KW-0799">Topoisomerase</keyword>
<feature type="coiled-coil region" evidence="10">
    <location>
        <begin position="500"/>
        <end position="534"/>
    </location>
</feature>
<comment type="similarity">
    <text evidence="2 9">Belongs to the type IB topoisomerase family.</text>
</comment>
<dbReference type="InterPro" id="IPR013034">
    <property type="entry name" value="DNA_topo_DNA_db_N_dom1"/>
</dbReference>
<evidence type="ECO:0000256" key="10">
    <source>
        <dbReference type="SAM" id="Coils"/>
    </source>
</evidence>
<gene>
    <name evidence="13" type="ORF">YASMINEVIRUS_1463</name>
</gene>
<evidence type="ECO:0000313" key="14">
    <source>
        <dbReference type="Proteomes" id="UP000594342"/>
    </source>
</evidence>
<evidence type="ECO:0000256" key="2">
    <source>
        <dbReference type="ARBA" id="ARBA00006645"/>
    </source>
</evidence>
<dbReference type="InterPro" id="IPR014727">
    <property type="entry name" value="TopoI_cat_a/b-sub_euk"/>
</dbReference>
<proteinExistence type="inferred from homology"/>
<dbReference type="PANTHER" id="PTHR10290:SF3">
    <property type="entry name" value="DNA TOPOISOMERASE 1"/>
    <property type="match status" value="1"/>
</dbReference>
<dbReference type="Gene3D" id="1.10.132.10">
    <property type="match status" value="1"/>
</dbReference>
<dbReference type="InterPro" id="IPR008336">
    <property type="entry name" value="TopoI_DNA-bd_euk"/>
</dbReference>
<evidence type="ECO:0000256" key="4">
    <source>
        <dbReference type="ARBA" id="ARBA00019632"/>
    </source>
</evidence>
<evidence type="ECO:0000256" key="3">
    <source>
        <dbReference type="ARBA" id="ARBA00012891"/>
    </source>
</evidence>
<dbReference type="Gene3D" id="3.90.15.10">
    <property type="entry name" value="Topoisomerase I, Chain A, domain 3"/>
    <property type="match status" value="1"/>
</dbReference>
<dbReference type="InterPro" id="IPR013030">
    <property type="entry name" value="DNA_topo_DNA_db_N_dom2"/>
</dbReference>
<dbReference type="GO" id="GO:0006265">
    <property type="term" value="P:DNA topological change"/>
    <property type="evidence" value="ECO:0007669"/>
    <property type="project" value="UniProtKB-UniRule"/>
</dbReference>
<feature type="domain" description="DNA topoisomerase I eukaryotic-type" evidence="12">
    <location>
        <begin position="208"/>
        <end position="591"/>
    </location>
</feature>
<dbReference type="GO" id="GO:0003917">
    <property type="term" value="F:DNA topoisomerase type I (single strand cut, ATP-independent) activity"/>
    <property type="evidence" value="ECO:0007669"/>
    <property type="project" value="UniProtKB-UniRule"/>
</dbReference>
<keyword evidence="7 9" id="KW-0413">Isomerase</keyword>
<accession>A0A5K0UB60</accession>
<evidence type="ECO:0000256" key="11">
    <source>
        <dbReference type="SAM" id="MobiDB-lite"/>
    </source>
</evidence>
<dbReference type="PRINTS" id="PR00416">
    <property type="entry name" value="EUTPISMRASEI"/>
</dbReference>
<dbReference type="InterPro" id="IPR014711">
    <property type="entry name" value="TopoI_cat_a-hlx-sub_euk"/>
</dbReference>
<dbReference type="PANTHER" id="PTHR10290">
    <property type="entry name" value="DNA TOPOISOMERASE I"/>
    <property type="match status" value="1"/>
</dbReference>
<organism evidence="13 14">
    <name type="scientific">Yasminevirus sp. GU-2018</name>
    <dbReference type="NCBI Taxonomy" id="2420051"/>
    <lineage>
        <taxon>Viruses</taxon>
        <taxon>Varidnaviria</taxon>
        <taxon>Bamfordvirae</taxon>
        <taxon>Nucleocytoviricota</taxon>
        <taxon>Megaviricetes</taxon>
        <taxon>Imitervirales</taxon>
        <taxon>Mimiviridae</taxon>
        <taxon>Klosneuvirinae</taxon>
        <taxon>Yasminevirus</taxon>
        <taxon>Yasminevirus saudimassiliense</taxon>
    </lineage>
</organism>
<name>A0A5K0UB60_9VIRU</name>
<evidence type="ECO:0000256" key="9">
    <source>
        <dbReference type="PROSITE-ProRule" id="PRU01382"/>
    </source>
</evidence>
<dbReference type="InterPro" id="IPR013499">
    <property type="entry name" value="TopoI_euk"/>
</dbReference>
<comment type="catalytic activity">
    <reaction evidence="1 9">
        <text>ATP-independent breakage of single-stranded DNA, followed by passage and rejoining.</text>
        <dbReference type="EC" id="5.6.2.1"/>
    </reaction>
</comment>
<dbReference type="InterPro" id="IPR036202">
    <property type="entry name" value="TopoI_DNA-bd_euk_N_sf"/>
</dbReference>
<dbReference type="SUPFAM" id="SSF56741">
    <property type="entry name" value="Eukaryotic DNA topoisomerase I, N-terminal DNA-binding fragment"/>
    <property type="match status" value="1"/>
</dbReference>
<dbReference type="Gene3D" id="2.170.11.10">
    <property type="entry name" value="DNA Topoisomerase I, domain 2"/>
    <property type="match status" value="1"/>
</dbReference>
<keyword evidence="6 9" id="KW-0238">DNA-binding</keyword>
<dbReference type="Gene3D" id="1.10.10.41">
    <property type="entry name" value="Yeast DNA topoisomerase - domain 1"/>
    <property type="match status" value="1"/>
</dbReference>
<dbReference type="PROSITE" id="PS52038">
    <property type="entry name" value="TOPO_IB_2"/>
    <property type="match status" value="1"/>
</dbReference>
<dbReference type="InterPro" id="IPR051062">
    <property type="entry name" value="Topoisomerase_IB"/>
</dbReference>